<reference evidence="3 4" key="1">
    <citation type="submission" date="2012-08" db="EMBL/GenBank/DDBJ databases">
        <authorList>
            <person name="Gan P.H.P."/>
            <person name="Ikeda K."/>
            <person name="Irieda H."/>
            <person name="Narusaka M."/>
            <person name="O'Connell R.J."/>
            <person name="Narusaka Y."/>
            <person name="Takano Y."/>
            <person name="Kubo Y."/>
            <person name="Shirasu K."/>
        </authorList>
    </citation>
    <scope>NUCLEOTIDE SEQUENCE [LARGE SCALE GENOMIC DNA]</scope>
    <source>
        <strain evidence="3 4">Nara gc5</strain>
    </source>
</reference>
<organism evidence="3 4">
    <name type="scientific">Colletotrichum fructicola (strain Nara gc5)</name>
    <name type="common">Anthracnose fungus</name>
    <name type="synonym">Colletotrichum gloeosporioides (strain Nara gc5)</name>
    <dbReference type="NCBI Taxonomy" id="1213859"/>
    <lineage>
        <taxon>Eukaryota</taxon>
        <taxon>Fungi</taxon>
        <taxon>Dikarya</taxon>
        <taxon>Ascomycota</taxon>
        <taxon>Pezizomycotina</taxon>
        <taxon>Sordariomycetes</taxon>
        <taxon>Hypocreomycetidae</taxon>
        <taxon>Glomerellales</taxon>
        <taxon>Glomerellaceae</taxon>
        <taxon>Colletotrichum</taxon>
        <taxon>Colletotrichum gloeosporioides species complex</taxon>
    </lineage>
</organism>
<evidence type="ECO:0000313" key="4">
    <source>
        <dbReference type="Proteomes" id="UP000011096"/>
    </source>
</evidence>
<dbReference type="EMBL" id="ANPB02000004">
    <property type="protein sequence ID" value="KAF4484415.1"/>
    <property type="molecule type" value="Genomic_DNA"/>
</dbReference>
<feature type="region of interest" description="Disordered" evidence="1">
    <location>
        <begin position="612"/>
        <end position="648"/>
    </location>
</feature>
<dbReference type="PANTHER" id="PTHR11895:SF170">
    <property type="entry name" value="AMIDASE"/>
    <property type="match status" value="1"/>
</dbReference>
<keyword evidence="4" id="KW-1185">Reference proteome</keyword>
<dbReference type="AlphaFoldDB" id="A0A7J6J3P2"/>
<dbReference type="PANTHER" id="PTHR11895">
    <property type="entry name" value="TRANSAMIDASE"/>
    <property type="match status" value="1"/>
</dbReference>
<dbReference type="OrthoDB" id="1879366at2759"/>
<name>A0A7J6J3P2_COLFN</name>
<dbReference type="GO" id="GO:0003824">
    <property type="term" value="F:catalytic activity"/>
    <property type="evidence" value="ECO:0007669"/>
    <property type="project" value="InterPro"/>
</dbReference>
<dbReference type="Pfam" id="PF01425">
    <property type="entry name" value="Amidase"/>
    <property type="match status" value="1"/>
</dbReference>
<comment type="caution">
    <text evidence="3">The sequence shown here is derived from an EMBL/GenBank/DDBJ whole genome shotgun (WGS) entry which is preliminary data.</text>
</comment>
<evidence type="ECO:0000259" key="2">
    <source>
        <dbReference type="Pfam" id="PF01425"/>
    </source>
</evidence>
<feature type="compositionally biased region" description="Polar residues" evidence="1">
    <location>
        <begin position="622"/>
        <end position="640"/>
    </location>
</feature>
<dbReference type="SUPFAM" id="SSF75304">
    <property type="entry name" value="Amidase signature (AS) enzymes"/>
    <property type="match status" value="1"/>
</dbReference>
<dbReference type="GeneID" id="43603868"/>
<evidence type="ECO:0000313" key="3">
    <source>
        <dbReference type="EMBL" id="KAF4484415.1"/>
    </source>
</evidence>
<feature type="domain" description="Amidase" evidence="2">
    <location>
        <begin position="168"/>
        <end position="588"/>
    </location>
</feature>
<dbReference type="InterPro" id="IPR023631">
    <property type="entry name" value="Amidase_dom"/>
</dbReference>
<sequence>MWSWGKKTSPTRAVHYQLNYPIDPSPTPRRDLWGRTARRGHSPVIASTNADFILFVIGGPSRHKPKLGQLPTMSVFFKDISSDNPVQKGDVEKLLEPLGLTIKPEESADYQRLLAAVHDCATRIDRLPDYQPVPDTKKYPRENIHIPTAEEQEFGHAWAHRFLIRGDQSAKDPSSGSLKGRSVCLKDCIAVAGVPQFFGSDAFPPWTPSTDATVVTRVLDAGADILGTATCEHFCNSTASFTSAQGTIENPYREGYSTGGSTSGGAALVGSGKIDIALGTDQGGSIRVPSSFCGCVGVKPTHGLIPFTGFTSGDAIDDHAGPICRSVMEAAQCLDVISGYDGIDDKSLGAEAHGSYNFANFLRSSSGRLDGIKIGILKEGFHQEIVDPRVRDHVLMAAQKLESLGAAVEEVSVPLHLEGPSIWTLQQRISGSSGILGRATGHRGLGLTEFEKARLPFTDPSFHKLFPSTKNTVINGLYLQDKFPGLYSKTVNIGRQISDAYQRAFQTYDVIIMPTTPFVAPRHGARDSVLGSFEPTIGLTTNTAVFNVTGHPAMSMPVGFIPAKDDAQVMLPVGMQIVGGLWQEKSILRVGHAWENNFDWRALKNIEESTNQVHDSPFNGASMKSNSRPVPEVNSTTSPTLKRVKLSA</sequence>
<proteinExistence type="predicted"/>
<gene>
    <name evidence="3" type="primary">AMID-1</name>
    <name evidence="3" type="ORF">CGGC5_v006775</name>
</gene>
<dbReference type="RefSeq" id="XP_031883140.2">
    <property type="nucleotide sequence ID" value="XM_032019643.2"/>
</dbReference>
<protein>
    <submittedName>
        <fullName evidence="3">Amidase</fullName>
    </submittedName>
</protein>
<dbReference type="InParanoid" id="A0A7J6J3P2"/>
<evidence type="ECO:0000256" key="1">
    <source>
        <dbReference type="SAM" id="MobiDB-lite"/>
    </source>
</evidence>
<reference evidence="3 4" key="2">
    <citation type="submission" date="2020-04" db="EMBL/GenBank/DDBJ databases">
        <title>Genome sequencing and assembly of multiple isolates from the Colletotrichum gloeosporioides species complex.</title>
        <authorList>
            <person name="Gan P."/>
            <person name="Shirasu K."/>
        </authorList>
    </citation>
    <scope>NUCLEOTIDE SEQUENCE [LARGE SCALE GENOMIC DNA]</scope>
    <source>
        <strain evidence="3 4">Nara gc5</strain>
    </source>
</reference>
<dbReference type="Gene3D" id="3.90.1300.10">
    <property type="entry name" value="Amidase signature (AS) domain"/>
    <property type="match status" value="1"/>
</dbReference>
<accession>A0A7J6J3P2</accession>
<dbReference type="InterPro" id="IPR000120">
    <property type="entry name" value="Amidase"/>
</dbReference>
<dbReference type="Proteomes" id="UP000011096">
    <property type="component" value="Unassembled WGS sequence"/>
</dbReference>
<dbReference type="InterPro" id="IPR036928">
    <property type="entry name" value="AS_sf"/>
</dbReference>